<proteinExistence type="predicted"/>
<dbReference type="AlphaFoldDB" id="A0A2C9VHM1"/>
<protein>
    <submittedName>
        <fullName evidence="1">Uncharacterized protein</fullName>
    </submittedName>
</protein>
<organism evidence="1">
    <name type="scientific">Manihot esculenta</name>
    <name type="common">Cassava</name>
    <name type="synonym">Jatropha manihot</name>
    <dbReference type="NCBI Taxonomy" id="3983"/>
    <lineage>
        <taxon>Eukaryota</taxon>
        <taxon>Viridiplantae</taxon>
        <taxon>Streptophyta</taxon>
        <taxon>Embryophyta</taxon>
        <taxon>Tracheophyta</taxon>
        <taxon>Spermatophyta</taxon>
        <taxon>Magnoliopsida</taxon>
        <taxon>eudicotyledons</taxon>
        <taxon>Gunneridae</taxon>
        <taxon>Pentapetalae</taxon>
        <taxon>rosids</taxon>
        <taxon>fabids</taxon>
        <taxon>Malpighiales</taxon>
        <taxon>Euphorbiaceae</taxon>
        <taxon>Crotonoideae</taxon>
        <taxon>Manihoteae</taxon>
        <taxon>Manihot</taxon>
    </lineage>
</organism>
<gene>
    <name evidence="1" type="ORF">MANES_07G016400</name>
</gene>
<name>A0A2C9VHM1_MANES</name>
<reference evidence="1" key="1">
    <citation type="submission" date="2016-02" db="EMBL/GenBank/DDBJ databases">
        <title>WGS assembly of Manihot esculenta.</title>
        <authorList>
            <person name="Bredeson J.V."/>
            <person name="Prochnik S.E."/>
            <person name="Lyons J.B."/>
            <person name="Schmutz J."/>
            <person name="Grimwood J."/>
            <person name="Vrebalov J."/>
            <person name="Bart R.S."/>
            <person name="Amuge T."/>
            <person name="Ferguson M.E."/>
            <person name="Green R."/>
            <person name="Putnam N."/>
            <person name="Stites J."/>
            <person name="Rounsley S."/>
            <person name="Rokhsar D.S."/>
        </authorList>
    </citation>
    <scope>NUCLEOTIDE SEQUENCE [LARGE SCALE GENOMIC DNA]</scope>
    <source>
        <tissue evidence="1">Leaf</tissue>
    </source>
</reference>
<dbReference type="EMBL" id="CM004393">
    <property type="protein sequence ID" value="OAY44919.1"/>
    <property type="molecule type" value="Genomic_DNA"/>
</dbReference>
<evidence type="ECO:0000313" key="1">
    <source>
        <dbReference type="EMBL" id="OAY44919.1"/>
    </source>
</evidence>
<sequence length="161" mass="18586">MSHNYNVYVSAIYGGSRQDNSLSTSKFSIILRILSSFISEVTAQILIAKRDQGPQRYNDTFLFPMNQDDVIRQILGFARRKASVINDQHKELNMLVIIKKETVLAADEFEAMFNARRVEQVYAALAWANEQERSSLQKLLTDTKTFKYLCYKNSLISFCIR</sequence>
<accession>A0A2C9VHM1</accession>